<dbReference type="PRINTS" id="PR00300">
    <property type="entry name" value="CLPPROTEASEA"/>
</dbReference>
<dbReference type="InterPro" id="IPR003959">
    <property type="entry name" value="ATPase_AAA_core"/>
</dbReference>
<dbReference type="Gene3D" id="1.10.8.60">
    <property type="match status" value="1"/>
</dbReference>
<dbReference type="InterPro" id="IPR027417">
    <property type="entry name" value="P-loop_NTPase"/>
</dbReference>
<feature type="domain" description="Clp ATPase C-terminal" evidence="3">
    <location>
        <begin position="106"/>
        <end position="195"/>
    </location>
</feature>
<evidence type="ECO:0000259" key="3">
    <source>
        <dbReference type="SMART" id="SM01086"/>
    </source>
</evidence>
<proteinExistence type="predicted"/>
<organism evidence="4">
    <name type="scientific">bioreactor metagenome</name>
    <dbReference type="NCBI Taxonomy" id="1076179"/>
    <lineage>
        <taxon>unclassified sequences</taxon>
        <taxon>metagenomes</taxon>
        <taxon>ecological metagenomes</taxon>
    </lineage>
</organism>
<dbReference type="InterPro" id="IPR050130">
    <property type="entry name" value="ClpA_ClpB"/>
</dbReference>
<accession>A0A645AR63</accession>
<dbReference type="Gene3D" id="3.40.50.300">
    <property type="entry name" value="P-loop containing nucleotide triphosphate hydrolases"/>
    <property type="match status" value="1"/>
</dbReference>
<dbReference type="EMBL" id="VSSQ01015420">
    <property type="protein sequence ID" value="MPM55755.1"/>
    <property type="molecule type" value="Genomic_DNA"/>
</dbReference>
<dbReference type="InterPro" id="IPR019489">
    <property type="entry name" value="Clp_ATPase_C"/>
</dbReference>
<dbReference type="GO" id="GO:0005524">
    <property type="term" value="F:ATP binding"/>
    <property type="evidence" value="ECO:0007669"/>
    <property type="project" value="UniProtKB-KW"/>
</dbReference>
<comment type="caution">
    <text evidence="4">The sequence shown here is derived from an EMBL/GenBank/DDBJ whole genome shotgun (WGS) entry which is preliminary data.</text>
</comment>
<dbReference type="PANTHER" id="PTHR11638">
    <property type="entry name" value="ATP-DEPENDENT CLP PROTEASE"/>
    <property type="match status" value="1"/>
</dbReference>
<keyword evidence="4" id="KW-0645">Protease</keyword>
<dbReference type="Pfam" id="PF07724">
    <property type="entry name" value="AAA_2"/>
    <property type="match status" value="1"/>
</dbReference>
<evidence type="ECO:0000313" key="4">
    <source>
        <dbReference type="EMBL" id="MPM55755.1"/>
    </source>
</evidence>
<dbReference type="GO" id="GO:0034605">
    <property type="term" value="P:cellular response to heat"/>
    <property type="evidence" value="ECO:0007669"/>
    <property type="project" value="TreeGrafter"/>
</dbReference>
<dbReference type="GO" id="GO:0006508">
    <property type="term" value="P:proteolysis"/>
    <property type="evidence" value="ECO:0007669"/>
    <property type="project" value="UniProtKB-KW"/>
</dbReference>
<dbReference type="AlphaFoldDB" id="A0A645AR63"/>
<dbReference type="InterPro" id="IPR001270">
    <property type="entry name" value="ClpA/B"/>
</dbReference>
<dbReference type="Pfam" id="PF10431">
    <property type="entry name" value="ClpB_D2-small"/>
    <property type="match status" value="1"/>
</dbReference>
<dbReference type="SUPFAM" id="SSF52540">
    <property type="entry name" value="P-loop containing nucleoside triphosphate hydrolases"/>
    <property type="match status" value="1"/>
</dbReference>
<keyword evidence="4" id="KW-0378">Hydrolase</keyword>
<evidence type="ECO:0000256" key="1">
    <source>
        <dbReference type="ARBA" id="ARBA00022741"/>
    </source>
</evidence>
<dbReference type="PANTHER" id="PTHR11638:SF18">
    <property type="entry name" value="HEAT SHOCK PROTEIN 104"/>
    <property type="match status" value="1"/>
</dbReference>
<gene>
    <name evidence="4" type="primary">clpC_32</name>
    <name evidence="4" type="ORF">SDC9_102552</name>
</gene>
<evidence type="ECO:0000256" key="2">
    <source>
        <dbReference type="ARBA" id="ARBA00022840"/>
    </source>
</evidence>
<dbReference type="SMART" id="SM01086">
    <property type="entry name" value="ClpB_D2-small"/>
    <property type="match status" value="1"/>
</dbReference>
<sequence length="198" mass="21562">MLFDEVEKAHEEVWNLLLQLMEDGILTDAGGRRVDFRNTVVVMTSNVGASRITAKGGRLGFSPDGARQDGRRSDDEVRAAVMEELKKTFKPEFLNRVDDTIVFHPLAGSELQEIARQMLTGVSHRLQALGVCLSISDGAVAHLADRSLDPVYGARPLRRAIQTQVEEGAAELLLSGVLCPGTSALLEVDEGRLSIRPA</sequence>
<name>A0A645AR63_9ZZZZ</name>
<reference evidence="4" key="1">
    <citation type="submission" date="2019-08" db="EMBL/GenBank/DDBJ databases">
        <authorList>
            <person name="Kucharzyk K."/>
            <person name="Murdoch R.W."/>
            <person name="Higgins S."/>
            <person name="Loffler F."/>
        </authorList>
    </citation>
    <scope>NUCLEOTIDE SEQUENCE</scope>
</reference>
<dbReference type="GO" id="GO:0005737">
    <property type="term" value="C:cytoplasm"/>
    <property type="evidence" value="ECO:0007669"/>
    <property type="project" value="TreeGrafter"/>
</dbReference>
<dbReference type="GO" id="GO:0008233">
    <property type="term" value="F:peptidase activity"/>
    <property type="evidence" value="ECO:0007669"/>
    <property type="project" value="UniProtKB-KW"/>
</dbReference>
<keyword evidence="1" id="KW-0547">Nucleotide-binding</keyword>
<protein>
    <submittedName>
        <fullName evidence="4">ATP-dependent Clp protease ATP-binding subunit ClpC</fullName>
    </submittedName>
</protein>
<keyword evidence="2 4" id="KW-0067">ATP-binding</keyword>
<dbReference type="GO" id="GO:0016887">
    <property type="term" value="F:ATP hydrolysis activity"/>
    <property type="evidence" value="ECO:0007669"/>
    <property type="project" value="InterPro"/>
</dbReference>